<comment type="caution">
    <text evidence="3">The sequence shown here is derived from an EMBL/GenBank/DDBJ whole genome shotgun (WGS) entry which is preliminary data.</text>
</comment>
<gene>
    <name evidence="3" type="ORF">GGX14DRAFT_698894</name>
</gene>
<feature type="region of interest" description="Disordered" evidence="1">
    <location>
        <begin position="1"/>
        <end position="26"/>
    </location>
</feature>
<proteinExistence type="predicted"/>
<dbReference type="EMBL" id="JARJCW010000049">
    <property type="protein sequence ID" value="KAJ7203775.1"/>
    <property type="molecule type" value="Genomic_DNA"/>
</dbReference>
<protein>
    <submittedName>
        <fullName evidence="3">Uncharacterized protein</fullName>
    </submittedName>
</protein>
<evidence type="ECO:0000313" key="3">
    <source>
        <dbReference type="EMBL" id="KAJ7203775.1"/>
    </source>
</evidence>
<dbReference type="AlphaFoldDB" id="A0AAD6V6B5"/>
<feature type="region of interest" description="Disordered" evidence="1">
    <location>
        <begin position="380"/>
        <end position="426"/>
    </location>
</feature>
<evidence type="ECO:0000256" key="1">
    <source>
        <dbReference type="SAM" id="MobiDB-lite"/>
    </source>
</evidence>
<organism evidence="3 4">
    <name type="scientific">Mycena pura</name>
    <dbReference type="NCBI Taxonomy" id="153505"/>
    <lineage>
        <taxon>Eukaryota</taxon>
        <taxon>Fungi</taxon>
        <taxon>Dikarya</taxon>
        <taxon>Basidiomycota</taxon>
        <taxon>Agaricomycotina</taxon>
        <taxon>Agaricomycetes</taxon>
        <taxon>Agaricomycetidae</taxon>
        <taxon>Agaricales</taxon>
        <taxon>Marasmiineae</taxon>
        <taxon>Mycenaceae</taxon>
        <taxon>Mycena</taxon>
    </lineage>
</organism>
<keyword evidence="2" id="KW-0472">Membrane</keyword>
<reference evidence="3" key="1">
    <citation type="submission" date="2023-03" db="EMBL/GenBank/DDBJ databases">
        <title>Massive genome expansion in bonnet fungi (Mycena s.s.) driven by repeated elements and novel gene families across ecological guilds.</title>
        <authorList>
            <consortium name="Lawrence Berkeley National Laboratory"/>
            <person name="Harder C.B."/>
            <person name="Miyauchi S."/>
            <person name="Viragh M."/>
            <person name="Kuo A."/>
            <person name="Thoen E."/>
            <person name="Andreopoulos B."/>
            <person name="Lu D."/>
            <person name="Skrede I."/>
            <person name="Drula E."/>
            <person name="Henrissat B."/>
            <person name="Morin E."/>
            <person name="Kohler A."/>
            <person name="Barry K."/>
            <person name="LaButti K."/>
            <person name="Morin E."/>
            <person name="Salamov A."/>
            <person name="Lipzen A."/>
            <person name="Mereny Z."/>
            <person name="Hegedus B."/>
            <person name="Baldrian P."/>
            <person name="Stursova M."/>
            <person name="Weitz H."/>
            <person name="Taylor A."/>
            <person name="Grigoriev I.V."/>
            <person name="Nagy L.G."/>
            <person name="Martin F."/>
            <person name="Kauserud H."/>
        </authorList>
    </citation>
    <scope>NUCLEOTIDE SEQUENCE</scope>
    <source>
        <strain evidence="3">9144</strain>
    </source>
</reference>
<dbReference type="Proteomes" id="UP001219525">
    <property type="component" value="Unassembled WGS sequence"/>
</dbReference>
<sequence>MPNPVDDAPLGRGEIALPTDPDIPHPNDAARLRKFRRRVVYIAAVLFTVTALVLWEHSPNIRRPADELSVEGPWPTGIADDPRLERYQTPDDAEYCAEWVEGDEPHQASASFELPMDADLLFFLSRGPVFGEINIKENPSRSNRPVEVNVTANYRGGSGLKHTKACRMAVDNEHGVFLWAGPRHPHGDPERDVRLNITVSVTKDVSYGDLTTDLPLFSHNVGDFFHLWTATYFDSIRLKTFNAAIDFGSMVGRAAYIQTSNAPVKGFFGGGDLALQTSNAPINAVGIMWGDRAGYESRVSLKTSNGAVEAALAVVSDYSDSVLRADVHTSAGLIKITTRLDYSTNASLVLDASTSIEPAEVRLDAWYEGTYDLQTSLEHASVEQNPGTDDPLGKGRQRTVTKTREGQQAQGSIYWSDDGEPTEETKWGSVKVSTTLSPVFLLV</sequence>
<evidence type="ECO:0000256" key="2">
    <source>
        <dbReference type="SAM" id="Phobius"/>
    </source>
</evidence>
<accession>A0AAD6V6B5</accession>
<keyword evidence="2" id="KW-1133">Transmembrane helix</keyword>
<evidence type="ECO:0000313" key="4">
    <source>
        <dbReference type="Proteomes" id="UP001219525"/>
    </source>
</evidence>
<feature type="transmembrane region" description="Helical" evidence="2">
    <location>
        <begin position="39"/>
        <end position="55"/>
    </location>
</feature>
<keyword evidence="4" id="KW-1185">Reference proteome</keyword>
<keyword evidence="2" id="KW-0812">Transmembrane</keyword>
<name>A0AAD6V6B5_9AGAR</name>